<dbReference type="EMBL" id="JBHTLD010000097">
    <property type="protein sequence ID" value="MFD1186846.1"/>
    <property type="molecule type" value="Genomic_DNA"/>
</dbReference>
<proteinExistence type="predicted"/>
<comment type="caution">
    <text evidence="3">The sequence shown here is derived from an EMBL/GenBank/DDBJ whole genome shotgun (WGS) entry which is preliminary data.</text>
</comment>
<sequence length="242" mass="27894">MRYWIAAAGIIMAGLSACSTQNSVLETQEIQEQELTLKDVIPAMAPKTAEAKAKQQKFLKTNTNRFKSRALGSAYYVLQAQRNFNDNKLDSATIHFNRAWLMDSTNNDVYWGYGLVYGRQEQHDKALFILYKALEKDQANARLLTDVATAHLARYYQNSNPKDLQQSEKLLVQALEHDPAQAADTFYKLAVNNYYQRNYRKAWEYLHESIKQDKEKEDDAFIAVLLEKEQDPQGIYLPQQAQ</sequence>
<feature type="signal peptide" evidence="2">
    <location>
        <begin position="1"/>
        <end position="19"/>
    </location>
</feature>
<evidence type="ECO:0008006" key="5">
    <source>
        <dbReference type="Google" id="ProtNLM"/>
    </source>
</evidence>
<feature type="chain" id="PRO_5046282284" description="Tetratricopeptide repeat protein" evidence="2">
    <location>
        <begin position="20"/>
        <end position="242"/>
    </location>
</feature>
<evidence type="ECO:0000256" key="2">
    <source>
        <dbReference type="SAM" id="SignalP"/>
    </source>
</evidence>
<keyword evidence="1" id="KW-0802">TPR repeat</keyword>
<name>A0ABW3SQ33_9BACT</name>
<keyword evidence="2" id="KW-0732">Signal</keyword>
<dbReference type="Gene3D" id="1.25.40.10">
    <property type="entry name" value="Tetratricopeptide repeat domain"/>
    <property type="match status" value="2"/>
</dbReference>
<evidence type="ECO:0000313" key="4">
    <source>
        <dbReference type="Proteomes" id="UP001597094"/>
    </source>
</evidence>
<evidence type="ECO:0000313" key="3">
    <source>
        <dbReference type="EMBL" id="MFD1186846.1"/>
    </source>
</evidence>
<keyword evidence="4" id="KW-1185">Reference proteome</keyword>
<dbReference type="InterPro" id="IPR011990">
    <property type="entry name" value="TPR-like_helical_dom_sf"/>
</dbReference>
<protein>
    <recommendedName>
        <fullName evidence="5">Tetratricopeptide repeat protein</fullName>
    </recommendedName>
</protein>
<accession>A0ABW3SQ33</accession>
<evidence type="ECO:0000256" key="1">
    <source>
        <dbReference type="PROSITE-ProRule" id="PRU00339"/>
    </source>
</evidence>
<dbReference type="InterPro" id="IPR019734">
    <property type="entry name" value="TPR_rpt"/>
</dbReference>
<reference evidence="4" key="1">
    <citation type="journal article" date="2019" name="Int. J. Syst. Evol. Microbiol.">
        <title>The Global Catalogue of Microorganisms (GCM) 10K type strain sequencing project: providing services to taxonomists for standard genome sequencing and annotation.</title>
        <authorList>
            <consortium name="The Broad Institute Genomics Platform"/>
            <consortium name="The Broad Institute Genome Sequencing Center for Infectious Disease"/>
            <person name="Wu L."/>
            <person name="Ma J."/>
        </authorList>
    </citation>
    <scope>NUCLEOTIDE SEQUENCE [LARGE SCALE GENOMIC DNA]</scope>
    <source>
        <strain evidence="4">JCM 31319</strain>
    </source>
</reference>
<dbReference type="SUPFAM" id="SSF48452">
    <property type="entry name" value="TPR-like"/>
    <property type="match status" value="1"/>
</dbReference>
<dbReference type="PROSITE" id="PS50005">
    <property type="entry name" value="TPR"/>
    <property type="match status" value="1"/>
</dbReference>
<gene>
    <name evidence="3" type="ORF">ACFQ2O_11560</name>
</gene>
<dbReference type="Proteomes" id="UP001597094">
    <property type="component" value="Unassembled WGS sequence"/>
</dbReference>
<feature type="repeat" description="TPR" evidence="1">
    <location>
        <begin position="107"/>
        <end position="140"/>
    </location>
</feature>
<dbReference type="PROSITE" id="PS51257">
    <property type="entry name" value="PROKAR_LIPOPROTEIN"/>
    <property type="match status" value="1"/>
</dbReference>
<organism evidence="3 4">
    <name type="scientific">Pontibacter rugosus</name>
    <dbReference type="NCBI Taxonomy" id="1745966"/>
    <lineage>
        <taxon>Bacteria</taxon>
        <taxon>Pseudomonadati</taxon>
        <taxon>Bacteroidota</taxon>
        <taxon>Cytophagia</taxon>
        <taxon>Cytophagales</taxon>
        <taxon>Hymenobacteraceae</taxon>
        <taxon>Pontibacter</taxon>
    </lineage>
</organism>